<evidence type="ECO:0000256" key="6">
    <source>
        <dbReference type="ARBA" id="ARBA00023136"/>
    </source>
</evidence>
<evidence type="ECO:0000313" key="10">
    <source>
        <dbReference type="EMBL" id="MFB9675852.1"/>
    </source>
</evidence>
<dbReference type="SUPFAM" id="SSF103473">
    <property type="entry name" value="MFS general substrate transporter"/>
    <property type="match status" value="1"/>
</dbReference>
<sequence>MATDEGETPAPPEKTDDGHRPSSRPWPVLRRHPDFRRLFVGNSTSLLGSSVTTVALPLTAVVHLNASPAQMGLLGAAALLPHLVLGLPAGVWVDRMPYRRTLVLADLAQTLLLGSVPVAAVLGVLQMWHLYVVMVLTGVCGLFETVTAQSFTPLLVPREQLLPANSALMLSNTTVATTGSALGGVLVSLLTAPIAIAVDAVSFLLAGLCKARIRTPGPAVAAERHERHLRADILDGVRALFAHRVVRATTLAATLGALGGQIQNVVLVLYLVRDLKLSPAAIGVVIAIGGVAGILGALVVAPITQRIGPGRSFVTGMFLAAVSGLVLAAAGSPLSLTLAVLAAAQVLRGAGPSLYSVNQQTLRQLLTVPALLSRVNATWRFLVYGTQPLGALLGGLLGSLLGLRATLVIGSGVMLLGTAIAYASPLRSLRELPAQEHGDDPAPSRSTTPTTPTTRP</sequence>
<evidence type="ECO:0000256" key="1">
    <source>
        <dbReference type="ARBA" id="ARBA00004651"/>
    </source>
</evidence>
<feature type="transmembrane region" description="Helical" evidence="8">
    <location>
        <begin position="336"/>
        <end position="357"/>
    </location>
</feature>
<keyword evidence="2" id="KW-0813">Transport</keyword>
<comment type="subcellular location">
    <subcellularLocation>
        <location evidence="1">Cell membrane</location>
        <topology evidence="1">Multi-pass membrane protein</topology>
    </subcellularLocation>
</comment>
<feature type="transmembrane region" description="Helical" evidence="8">
    <location>
        <begin position="72"/>
        <end position="93"/>
    </location>
</feature>
<proteinExistence type="predicted"/>
<dbReference type="CDD" id="cd06173">
    <property type="entry name" value="MFS_MefA_like"/>
    <property type="match status" value="1"/>
</dbReference>
<comment type="caution">
    <text evidence="10">The sequence shown here is derived from an EMBL/GenBank/DDBJ whole genome shotgun (WGS) entry which is preliminary data.</text>
</comment>
<evidence type="ECO:0000256" key="5">
    <source>
        <dbReference type="ARBA" id="ARBA00022989"/>
    </source>
</evidence>
<dbReference type="InterPro" id="IPR036259">
    <property type="entry name" value="MFS_trans_sf"/>
</dbReference>
<dbReference type="Gene3D" id="1.20.1250.20">
    <property type="entry name" value="MFS general substrate transporter like domains"/>
    <property type="match status" value="1"/>
</dbReference>
<organism evidence="10 11">
    <name type="scientific">Streptosporangium vulgare</name>
    <dbReference type="NCBI Taxonomy" id="46190"/>
    <lineage>
        <taxon>Bacteria</taxon>
        <taxon>Bacillati</taxon>
        <taxon>Actinomycetota</taxon>
        <taxon>Actinomycetes</taxon>
        <taxon>Streptosporangiales</taxon>
        <taxon>Streptosporangiaceae</taxon>
        <taxon>Streptosporangium</taxon>
    </lineage>
</organism>
<evidence type="ECO:0000256" key="2">
    <source>
        <dbReference type="ARBA" id="ARBA00022448"/>
    </source>
</evidence>
<feature type="region of interest" description="Disordered" evidence="7">
    <location>
        <begin position="1"/>
        <end position="28"/>
    </location>
</feature>
<feature type="transmembrane region" description="Helical" evidence="8">
    <location>
        <begin position="192"/>
        <end position="209"/>
    </location>
</feature>
<dbReference type="PANTHER" id="PTHR23513">
    <property type="entry name" value="INTEGRAL MEMBRANE EFFLUX PROTEIN-RELATED"/>
    <property type="match status" value="1"/>
</dbReference>
<feature type="domain" description="Major facilitator superfamily (MFS) profile" evidence="9">
    <location>
        <begin position="245"/>
        <end position="456"/>
    </location>
</feature>
<evidence type="ECO:0000256" key="4">
    <source>
        <dbReference type="ARBA" id="ARBA00022692"/>
    </source>
</evidence>
<name>A0ABV5T9W0_9ACTN</name>
<feature type="transmembrane region" description="Helical" evidence="8">
    <location>
        <begin position="278"/>
        <end position="301"/>
    </location>
</feature>
<keyword evidence="5 8" id="KW-1133">Transmembrane helix</keyword>
<dbReference type="PROSITE" id="PS50850">
    <property type="entry name" value="MFS"/>
    <property type="match status" value="1"/>
</dbReference>
<reference evidence="10 11" key="1">
    <citation type="submission" date="2024-09" db="EMBL/GenBank/DDBJ databases">
        <authorList>
            <person name="Sun Q."/>
            <person name="Mori K."/>
        </authorList>
    </citation>
    <scope>NUCLEOTIDE SEQUENCE [LARGE SCALE GENOMIC DNA]</scope>
    <source>
        <strain evidence="10 11">JCM 3028</strain>
    </source>
</reference>
<dbReference type="PANTHER" id="PTHR23513:SF6">
    <property type="entry name" value="MAJOR FACILITATOR SUPERFAMILY ASSOCIATED DOMAIN-CONTAINING PROTEIN"/>
    <property type="match status" value="1"/>
</dbReference>
<dbReference type="Pfam" id="PF05977">
    <property type="entry name" value="MFS_3"/>
    <property type="match status" value="1"/>
</dbReference>
<keyword evidence="4 8" id="KW-0812">Transmembrane</keyword>
<dbReference type="EMBL" id="JBHMBS010000004">
    <property type="protein sequence ID" value="MFB9675852.1"/>
    <property type="molecule type" value="Genomic_DNA"/>
</dbReference>
<feature type="transmembrane region" description="Helical" evidence="8">
    <location>
        <begin position="248"/>
        <end position="272"/>
    </location>
</feature>
<keyword evidence="6 8" id="KW-0472">Membrane</keyword>
<evidence type="ECO:0000256" key="8">
    <source>
        <dbReference type="SAM" id="Phobius"/>
    </source>
</evidence>
<keyword evidence="11" id="KW-1185">Reference proteome</keyword>
<protein>
    <submittedName>
        <fullName evidence="10">MFS transporter</fullName>
    </submittedName>
</protein>
<evidence type="ECO:0000256" key="3">
    <source>
        <dbReference type="ARBA" id="ARBA00022475"/>
    </source>
</evidence>
<feature type="transmembrane region" description="Helical" evidence="8">
    <location>
        <begin position="102"/>
        <end position="122"/>
    </location>
</feature>
<feature type="compositionally biased region" description="Low complexity" evidence="7">
    <location>
        <begin position="443"/>
        <end position="456"/>
    </location>
</feature>
<feature type="transmembrane region" description="Helical" evidence="8">
    <location>
        <begin position="403"/>
        <end position="423"/>
    </location>
</feature>
<dbReference type="InterPro" id="IPR020846">
    <property type="entry name" value="MFS_dom"/>
</dbReference>
<feature type="transmembrane region" description="Helical" evidence="8">
    <location>
        <begin position="39"/>
        <end position="60"/>
    </location>
</feature>
<keyword evidence="3" id="KW-1003">Cell membrane</keyword>
<gene>
    <name evidence="10" type="ORF">ACFFRH_10170</name>
</gene>
<dbReference type="RefSeq" id="WP_344745419.1">
    <property type="nucleotide sequence ID" value="NZ_BAAAWW010000064.1"/>
</dbReference>
<feature type="compositionally biased region" description="Basic and acidic residues" evidence="7">
    <location>
        <begin position="433"/>
        <end position="442"/>
    </location>
</feature>
<dbReference type="Proteomes" id="UP001589610">
    <property type="component" value="Unassembled WGS sequence"/>
</dbReference>
<accession>A0ABV5T9W0</accession>
<feature type="region of interest" description="Disordered" evidence="7">
    <location>
        <begin position="433"/>
        <end position="456"/>
    </location>
</feature>
<evidence type="ECO:0000259" key="9">
    <source>
        <dbReference type="PROSITE" id="PS50850"/>
    </source>
</evidence>
<evidence type="ECO:0000256" key="7">
    <source>
        <dbReference type="SAM" id="MobiDB-lite"/>
    </source>
</evidence>
<dbReference type="InterPro" id="IPR010290">
    <property type="entry name" value="TM_effector"/>
</dbReference>
<evidence type="ECO:0000313" key="11">
    <source>
        <dbReference type="Proteomes" id="UP001589610"/>
    </source>
</evidence>